<keyword evidence="3" id="KW-1185">Reference proteome</keyword>
<accession>A0ABR4Q360</accession>
<comment type="caution">
    <text evidence="2">The sequence shown here is derived from an EMBL/GenBank/DDBJ whole genome shotgun (WGS) entry which is preliminary data.</text>
</comment>
<dbReference type="Gene3D" id="1.10.510.10">
    <property type="entry name" value="Transferase(Phosphotransferase) domain 1"/>
    <property type="match status" value="1"/>
</dbReference>
<evidence type="ECO:0000259" key="1">
    <source>
        <dbReference type="SMART" id="SM00220"/>
    </source>
</evidence>
<dbReference type="Gene3D" id="3.30.200.20">
    <property type="entry name" value="Phosphorylase Kinase, domain 1"/>
    <property type="match status" value="1"/>
</dbReference>
<gene>
    <name evidence="2" type="ORF">TcWFU_003745</name>
</gene>
<proteinExistence type="predicted"/>
<evidence type="ECO:0000313" key="2">
    <source>
        <dbReference type="EMBL" id="KAL5104082.1"/>
    </source>
</evidence>
<dbReference type="InterPro" id="IPR000719">
    <property type="entry name" value="Prot_kinase_dom"/>
</dbReference>
<dbReference type="InterPro" id="IPR011009">
    <property type="entry name" value="Kinase-like_dom_sf"/>
</dbReference>
<reference evidence="2 3" key="1">
    <citation type="journal article" date="2022" name="Front. Cell. Infect. Microbiol.">
        <title>The Genomes of Two Strains of Taenia crassiceps the Animal Model for the Study of Human Cysticercosis.</title>
        <authorList>
            <person name="Bobes R.J."/>
            <person name="Estrada K."/>
            <person name="Rios-Valencia D.G."/>
            <person name="Calderon-Gallegos A."/>
            <person name="de la Torre P."/>
            <person name="Carrero J.C."/>
            <person name="Sanchez-Flores A."/>
            <person name="Laclette J.P."/>
        </authorList>
    </citation>
    <scope>NUCLEOTIDE SEQUENCE [LARGE SCALE GENOMIC DNA]</scope>
    <source>
        <strain evidence="2">WFUcys</strain>
    </source>
</reference>
<dbReference type="EMBL" id="JAKROA010000014">
    <property type="protein sequence ID" value="KAL5104082.1"/>
    <property type="molecule type" value="Genomic_DNA"/>
</dbReference>
<evidence type="ECO:0000313" key="3">
    <source>
        <dbReference type="Proteomes" id="UP001651158"/>
    </source>
</evidence>
<feature type="domain" description="Protein kinase" evidence="1">
    <location>
        <begin position="1"/>
        <end position="247"/>
    </location>
</feature>
<sequence>MKLISVGSHSTAFKVVHTQESDETMTVTWAQKPIHFQSDSVIQCAAGEYHAPQRHAQEEEQSPMLCIHMQSFSIHEALALVPDKADGIDVHCYLRTNSARFYSYEITCGLEEMHLMGVVNLYLNSNNTPSADSLYLFLMKPDGSYDTAGKKGPSKKTDLINTPFFVAPEAKYRVGFMARADIWSLDITTAFGMYGHTTMRDWLRKCWHLNCRSSQVPKTLRTFIKTCLRSNSNKCVSIEDFKCVEFYKAIY</sequence>
<name>A0ABR4Q360_9CEST</name>
<dbReference type="SMART" id="SM00220">
    <property type="entry name" value="S_TKc"/>
    <property type="match status" value="1"/>
</dbReference>
<organism evidence="2 3">
    <name type="scientific">Taenia crassiceps</name>
    <dbReference type="NCBI Taxonomy" id="6207"/>
    <lineage>
        <taxon>Eukaryota</taxon>
        <taxon>Metazoa</taxon>
        <taxon>Spiralia</taxon>
        <taxon>Lophotrochozoa</taxon>
        <taxon>Platyhelminthes</taxon>
        <taxon>Cestoda</taxon>
        <taxon>Eucestoda</taxon>
        <taxon>Cyclophyllidea</taxon>
        <taxon>Taeniidae</taxon>
        <taxon>Taenia</taxon>
    </lineage>
</organism>
<protein>
    <recommendedName>
        <fullName evidence="1">Protein kinase domain-containing protein</fullName>
    </recommendedName>
</protein>
<dbReference type="SUPFAM" id="SSF56112">
    <property type="entry name" value="Protein kinase-like (PK-like)"/>
    <property type="match status" value="1"/>
</dbReference>
<dbReference type="Proteomes" id="UP001651158">
    <property type="component" value="Unassembled WGS sequence"/>
</dbReference>